<keyword evidence="3" id="KW-1185">Reference proteome</keyword>
<name>C8X0R7_DESRD</name>
<dbReference type="STRING" id="485915.Dret_0722"/>
<sequence>MRLLTVAAGEHLLQENSQVDRVYCLVHGTVSLWKGAQRLLQLAAPQVLGMEGYFAEYRRSPYAAVADTDLRVAAYSPSEIQGELLESESMGNMALQSLSGQLRHWWQRLDQPAEQCPVYYPADLQTYAPGQTVIREGESSRDIYRVVSTDAGLEVTQNGIRLNLLNQPGDFFGEMAALLHQPRNATVRSIGHSVLEVYPPGALNDAIAGHPDLALRMITSLAQRLADSNLQLSSCDGTGHIFL</sequence>
<dbReference type="InterPro" id="IPR018490">
    <property type="entry name" value="cNMP-bd_dom_sf"/>
</dbReference>
<dbReference type="GO" id="GO:0003700">
    <property type="term" value="F:DNA-binding transcription factor activity"/>
    <property type="evidence" value="ECO:0007669"/>
    <property type="project" value="TreeGrafter"/>
</dbReference>
<dbReference type="PANTHER" id="PTHR24567:SF74">
    <property type="entry name" value="HTH-TYPE TRANSCRIPTIONAL REGULATOR ARCR"/>
    <property type="match status" value="1"/>
</dbReference>
<dbReference type="InterPro" id="IPR000595">
    <property type="entry name" value="cNMP-bd_dom"/>
</dbReference>
<dbReference type="InterPro" id="IPR050397">
    <property type="entry name" value="Env_Response_Regulators"/>
</dbReference>
<dbReference type="RefSeq" id="WP_015751172.1">
    <property type="nucleotide sequence ID" value="NC_013223.1"/>
</dbReference>
<organism evidence="2 3">
    <name type="scientific">Desulfohalobium retbaense (strain ATCC 49708 / DSM 5692 / JCM 16813 / HR100)</name>
    <dbReference type="NCBI Taxonomy" id="485915"/>
    <lineage>
        <taxon>Bacteria</taxon>
        <taxon>Pseudomonadati</taxon>
        <taxon>Thermodesulfobacteriota</taxon>
        <taxon>Desulfovibrionia</taxon>
        <taxon>Desulfovibrionales</taxon>
        <taxon>Desulfohalobiaceae</taxon>
        <taxon>Desulfohalobium</taxon>
    </lineage>
</organism>
<dbReference type="SUPFAM" id="SSF51206">
    <property type="entry name" value="cAMP-binding domain-like"/>
    <property type="match status" value="2"/>
</dbReference>
<dbReference type="eggNOG" id="COG0664">
    <property type="taxonomic scope" value="Bacteria"/>
</dbReference>
<dbReference type="SMART" id="SM00100">
    <property type="entry name" value="cNMP"/>
    <property type="match status" value="1"/>
</dbReference>
<proteinExistence type="predicted"/>
<dbReference type="EMBL" id="CP001734">
    <property type="protein sequence ID" value="ACV68014.1"/>
    <property type="molecule type" value="Genomic_DNA"/>
</dbReference>
<dbReference type="CDD" id="cd00038">
    <property type="entry name" value="CAP_ED"/>
    <property type="match status" value="1"/>
</dbReference>
<dbReference type="Pfam" id="PF00027">
    <property type="entry name" value="cNMP_binding"/>
    <property type="match status" value="1"/>
</dbReference>
<reference evidence="3" key="1">
    <citation type="submission" date="2009-09" db="EMBL/GenBank/DDBJ databases">
        <title>The complete chromosome of Desulfohalobium retbaense DSM 5692.</title>
        <authorList>
            <consortium name="US DOE Joint Genome Institute (JGI-PGF)"/>
            <person name="Lucas S."/>
            <person name="Copeland A."/>
            <person name="Lapidus A."/>
            <person name="Glavina del Rio T."/>
            <person name="Dalin E."/>
            <person name="Tice H."/>
            <person name="Bruce D."/>
            <person name="Goodwin L."/>
            <person name="Pitluck S."/>
            <person name="Kyrpides N."/>
            <person name="Mavromatis K."/>
            <person name="Ivanova N."/>
            <person name="Mikhailova N."/>
            <person name="Munk A.C."/>
            <person name="Brettin T."/>
            <person name="Detter J.C."/>
            <person name="Han C."/>
            <person name="Tapia R."/>
            <person name="Larimer F."/>
            <person name="Land M."/>
            <person name="Hauser L."/>
            <person name="Markowitz V."/>
            <person name="Cheng J.-F."/>
            <person name="Hugenholtz P."/>
            <person name="Woyke T."/>
            <person name="Wu D."/>
            <person name="Spring S."/>
            <person name="Klenk H.-P."/>
            <person name="Eisen J.A."/>
        </authorList>
    </citation>
    <scope>NUCLEOTIDE SEQUENCE [LARGE SCALE GENOMIC DNA]</scope>
    <source>
        <strain evidence="3">DSM 5692</strain>
    </source>
</reference>
<reference evidence="2 3" key="2">
    <citation type="journal article" date="2010" name="Stand. Genomic Sci.">
        <title>Complete genome sequence of Desulfohalobium retbaense type strain (HR(100)).</title>
        <authorList>
            <person name="Spring S."/>
            <person name="Nolan M."/>
            <person name="Lapidus A."/>
            <person name="Glavina Del Rio T."/>
            <person name="Copeland A."/>
            <person name="Tice H."/>
            <person name="Cheng J.F."/>
            <person name="Lucas S."/>
            <person name="Land M."/>
            <person name="Chen F."/>
            <person name="Bruce D."/>
            <person name="Goodwin L."/>
            <person name="Pitluck S."/>
            <person name="Ivanova N."/>
            <person name="Mavromatis K."/>
            <person name="Mikhailova N."/>
            <person name="Pati A."/>
            <person name="Chen A."/>
            <person name="Palaniappan K."/>
            <person name="Hauser L."/>
            <person name="Chang Y.J."/>
            <person name="Jeffries C.D."/>
            <person name="Munk C."/>
            <person name="Kiss H."/>
            <person name="Chain P."/>
            <person name="Han C."/>
            <person name="Brettin T."/>
            <person name="Detter J.C."/>
            <person name="Schuler E."/>
            <person name="Goker M."/>
            <person name="Rohde M."/>
            <person name="Bristow J."/>
            <person name="Eisen J.A."/>
            <person name="Markowitz V."/>
            <person name="Hugenholtz P."/>
            <person name="Kyrpides N.C."/>
            <person name="Klenk H.P."/>
        </authorList>
    </citation>
    <scope>NUCLEOTIDE SEQUENCE [LARGE SCALE GENOMIC DNA]</scope>
    <source>
        <strain evidence="2 3">DSM 5692</strain>
    </source>
</reference>
<feature type="domain" description="Cyclic nucleotide-binding" evidence="1">
    <location>
        <begin position="127"/>
        <end position="224"/>
    </location>
</feature>
<accession>C8X0R7</accession>
<dbReference type="PANTHER" id="PTHR24567">
    <property type="entry name" value="CRP FAMILY TRANSCRIPTIONAL REGULATORY PROTEIN"/>
    <property type="match status" value="1"/>
</dbReference>
<dbReference type="OrthoDB" id="9766267at2"/>
<dbReference type="KEGG" id="drt:Dret_0722"/>
<dbReference type="AlphaFoldDB" id="C8X0R7"/>
<evidence type="ECO:0000313" key="2">
    <source>
        <dbReference type="EMBL" id="ACV68014.1"/>
    </source>
</evidence>
<dbReference type="InterPro" id="IPR014710">
    <property type="entry name" value="RmlC-like_jellyroll"/>
</dbReference>
<gene>
    <name evidence="2" type="ordered locus">Dret_0722</name>
</gene>
<dbReference type="Gene3D" id="2.60.120.10">
    <property type="entry name" value="Jelly Rolls"/>
    <property type="match status" value="2"/>
</dbReference>
<protein>
    <submittedName>
        <fullName evidence="2">Transcriptional regulator, Crp/Fnr family</fullName>
    </submittedName>
</protein>
<dbReference type="Proteomes" id="UP000001052">
    <property type="component" value="Chromosome"/>
</dbReference>
<dbReference type="GO" id="GO:0005829">
    <property type="term" value="C:cytosol"/>
    <property type="evidence" value="ECO:0007669"/>
    <property type="project" value="TreeGrafter"/>
</dbReference>
<feature type="domain" description="Cyclic nucleotide-binding" evidence="1">
    <location>
        <begin position="1"/>
        <end position="56"/>
    </location>
</feature>
<evidence type="ECO:0000259" key="1">
    <source>
        <dbReference type="PROSITE" id="PS50042"/>
    </source>
</evidence>
<evidence type="ECO:0000313" key="3">
    <source>
        <dbReference type="Proteomes" id="UP000001052"/>
    </source>
</evidence>
<dbReference type="HOGENOM" id="CLU_1141142_0_0_7"/>
<dbReference type="PROSITE" id="PS50042">
    <property type="entry name" value="CNMP_BINDING_3"/>
    <property type="match status" value="2"/>
</dbReference>